<reference evidence="1 2" key="1">
    <citation type="journal article" date="2016" name="Nat. Commun.">
        <title>Thousands of microbial genomes shed light on interconnected biogeochemical processes in an aquifer system.</title>
        <authorList>
            <person name="Anantharaman K."/>
            <person name="Brown C.T."/>
            <person name="Hug L.A."/>
            <person name="Sharon I."/>
            <person name="Castelle C.J."/>
            <person name="Probst A.J."/>
            <person name="Thomas B.C."/>
            <person name="Singh A."/>
            <person name="Wilkins M.J."/>
            <person name="Karaoz U."/>
            <person name="Brodie E.L."/>
            <person name="Williams K.H."/>
            <person name="Hubbard S.S."/>
            <person name="Banfield J.F."/>
        </authorList>
    </citation>
    <scope>NUCLEOTIDE SEQUENCE [LARGE SCALE GENOMIC DNA]</scope>
</reference>
<dbReference type="EMBL" id="MHOT01000019">
    <property type="protein sequence ID" value="OGZ68675.1"/>
    <property type="molecule type" value="Genomic_DNA"/>
</dbReference>
<dbReference type="Proteomes" id="UP000178820">
    <property type="component" value="Unassembled WGS sequence"/>
</dbReference>
<dbReference type="AlphaFoldDB" id="A0A1G2I1N8"/>
<organism evidence="1 2">
    <name type="scientific">Candidatus Staskawiczbacteria bacterium RIFCSPHIGHO2_02_FULL_42_22</name>
    <dbReference type="NCBI Taxonomy" id="1802207"/>
    <lineage>
        <taxon>Bacteria</taxon>
        <taxon>Candidatus Staskawicziibacteriota</taxon>
    </lineage>
</organism>
<evidence type="ECO:0000313" key="1">
    <source>
        <dbReference type="EMBL" id="OGZ68675.1"/>
    </source>
</evidence>
<proteinExistence type="predicted"/>
<gene>
    <name evidence="1" type="ORF">A3D44_04145</name>
</gene>
<evidence type="ECO:0000313" key="2">
    <source>
        <dbReference type="Proteomes" id="UP000178820"/>
    </source>
</evidence>
<sequence>MQMHLISESVNLTPHFVGHHAHRERISGINKDLEKFGLQIFDLSFDSKSGEFHYCVSSWYNEGAYALIEKVVKTHTKS</sequence>
<name>A0A1G2I1N8_9BACT</name>
<comment type="caution">
    <text evidence="1">The sequence shown here is derived from an EMBL/GenBank/DDBJ whole genome shotgun (WGS) entry which is preliminary data.</text>
</comment>
<protein>
    <submittedName>
        <fullName evidence="1">Uncharacterized protein</fullName>
    </submittedName>
</protein>
<accession>A0A1G2I1N8</accession>